<dbReference type="PANTHER" id="PTHR11564:SF5">
    <property type="entry name" value="SIGNAL RECOGNITION PARTICLE SUBUNIT SRP54"/>
    <property type="match status" value="1"/>
</dbReference>
<dbReference type="GO" id="GO:0008312">
    <property type="term" value="F:7S RNA binding"/>
    <property type="evidence" value="ECO:0007669"/>
    <property type="project" value="InterPro"/>
</dbReference>
<organism evidence="3 4">
    <name type="scientific">Diploscapter pachys</name>
    <dbReference type="NCBI Taxonomy" id="2018661"/>
    <lineage>
        <taxon>Eukaryota</taxon>
        <taxon>Metazoa</taxon>
        <taxon>Ecdysozoa</taxon>
        <taxon>Nematoda</taxon>
        <taxon>Chromadorea</taxon>
        <taxon>Rhabditida</taxon>
        <taxon>Rhabditina</taxon>
        <taxon>Rhabditomorpha</taxon>
        <taxon>Rhabditoidea</taxon>
        <taxon>Rhabditidae</taxon>
        <taxon>Diploscapter</taxon>
    </lineage>
</organism>
<dbReference type="EMBL" id="LIAE01009927">
    <property type="protein sequence ID" value="PAV67410.1"/>
    <property type="molecule type" value="Genomic_DNA"/>
</dbReference>
<dbReference type="GO" id="GO:0006614">
    <property type="term" value="P:SRP-dependent cotranslational protein targeting to membrane"/>
    <property type="evidence" value="ECO:0007669"/>
    <property type="project" value="InterPro"/>
</dbReference>
<evidence type="ECO:0000313" key="4">
    <source>
        <dbReference type="Proteomes" id="UP000218231"/>
    </source>
</evidence>
<evidence type="ECO:0000259" key="2">
    <source>
        <dbReference type="Pfam" id="PF02978"/>
    </source>
</evidence>
<feature type="domain" description="Signal recognition particle SRP54 subunit M-domain" evidence="2">
    <location>
        <begin position="9"/>
        <end position="95"/>
    </location>
</feature>
<dbReference type="OrthoDB" id="8300279at2759"/>
<dbReference type="GO" id="GO:0003924">
    <property type="term" value="F:GTPase activity"/>
    <property type="evidence" value="ECO:0007669"/>
    <property type="project" value="InterPro"/>
</dbReference>
<dbReference type="InterPro" id="IPR004125">
    <property type="entry name" value="Signal_recog_particle_SRP54_M"/>
</dbReference>
<reference evidence="3 4" key="1">
    <citation type="journal article" date="2017" name="Curr. Biol.">
        <title>Genome architecture and evolution of a unichromosomal asexual nematode.</title>
        <authorList>
            <person name="Fradin H."/>
            <person name="Zegar C."/>
            <person name="Gutwein M."/>
            <person name="Lucas J."/>
            <person name="Kovtun M."/>
            <person name="Corcoran D."/>
            <person name="Baugh L.R."/>
            <person name="Kiontke K."/>
            <person name="Gunsalus K."/>
            <person name="Fitch D.H."/>
            <person name="Piano F."/>
        </authorList>
    </citation>
    <scope>NUCLEOTIDE SEQUENCE [LARGE SCALE GENOMIC DNA]</scope>
    <source>
        <strain evidence="3">PF1309</strain>
    </source>
</reference>
<gene>
    <name evidence="3" type="ORF">WR25_20538</name>
</gene>
<protein>
    <recommendedName>
        <fullName evidence="2">Signal recognition particle SRP54 subunit M-domain domain-containing protein</fullName>
    </recommendedName>
</protein>
<proteinExistence type="predicted"/>
<feature type="compositionally biased region" description="Basic and acidic residues" evidence="1">
    <location>
        <begin position="94"/>
        <end position="109"/>
    </location>
</feature>
<dbReference type="Gene3D" id="1.10.260.30">
    <property type="entry name" value="Signal recognition particle, SRP54 subunit, M-domain"/>
    <property type="match status" value="1"/>
</dbReference>
<comment type="caution">
    <text evidence="3">The sequence shown here is derived from an EMBL/GenBank/DDBJ whole genome shotgun (WGS) entry which is preliminary data.</text>
</comment>
<dbReference type="GO" id="GO:0005525">
    <property type="term" value="F:GTP binding"/>
    <property type="evidence" value="ECO:0007669"/>
    <property type="project" value="InterPro"/>
</dbReference>
<dbReference type="Proteomes" id="UP000218231">
    <property type="component" value="Unassembled WGS sequence"/>
</dbReference>
<dbReference type="Pfam" id="PF02978">
    <property type="entry name" value="SRP_SPB"/>
    <property type="match status" value="1"/>
</dbReference>
<dbReference type="InterPro" id="IPR022941">
    <property type="entry name" value="SRP54"/>
</dbReference>
<dbReference type="GO" id="GO:0048500">
    <property type="term" value="C:signal recognition particle"/>
    <property type="evidence" value="ECO:0007669"/>
    <property type="project" value="InterPro"/>
</dbReference>
<sequence length="131" mass="13794">MTARLAKGQFDMNDLRGQLAQMRRMGGLGALAGMMPGMKKAQGALAQAGGDKVLIHMDAMIGSMTVKERSKPELINAKRKIRIAKGSGTTVQEATERAEERAEKLKAQEEAAAAAAAAPAEEAPAEETTEA</sequence>
<dbReference type="PANTHER" id="PTHR11564">
    <property type="entry name" value="SIGNAL RECOGNITION PARTICLE 54K PROTEIN SRP54"/>
    <property type="match status" value="1"/>
</dbReference>
<feature type="region of interest" description="Disordered" evidence="1">
    <location>
        <begin position="87"/>
        <end position="131"/>
    </location>
</feature>
<accession>A0A2A2K0J4</accession>
<feature type="compositionally biased region" description="Low complexity" evidence="1">
    <location>
        <begin position="110"/>
        <end position="122"/>
    </location>
</feature>
<evidence type="ECO:0000256" key="1">
    <source>
        <dbReference type="SAM" id="MobiDB-lite"/>
    </source>
</evidence>
<dbReference type="AlphaFoldDB" id="A0A2A2K0J4"/>
<dbReference type="InterPro" id="IPR036891">
    <property type="entry name" value="Signal_recog_part_SRP54_M_sf"/>
</dbReference>
<keyword evidence="4" id="KW-1185">Reference proteome</keyword>
<dbReference type="SUPFAM" id="SSF47446">
    <property type="entry name" value="Signal peptide-binding domain"/>
    <property type="match status" value="1"/>
</dbReference>
<dbReference type="STRING" id="2018661.A0A2A2K0J4"/>
<name>A0A2A2K0J4_9BILA</name>
<evidence type="ECO:0000313" key="3">
    <source>
        <dbReference type="EMBL" id="PAV67410.1"/>
    </source>
</evidence>